<dbReference type="InterPro" id="IPR009071">
    <property type="entry name" value="HMG_box_dom"/>
</dbReference>
<dbReference type="InterPro" id="IPR036910">
    <property type="entry name" value="HMG_box_dom_sf"/>
</dbReference>
<keyword evidence="2 4" id="KW-0238">DNA-binding</keyword>
<keyword evidence="5" id="KW-0175">Coiled coil</keyword>
<proteinExistence type="predicted"/>
<feature type="compositionally biased region" description="Basic and acidic residues" evidence="6">
    <location>
        <begin position="283"/>
        <end position="327"/>
    </location>
</feature>
<dbReference type="AlphaFoldDB" id="A0A1E3PFB0"/>
<evidence type="ECO:0000259" key="7">
    <source>
        <dbReference type="PROSITE" id="PS50118"/>
    </source>
</evidence>
<reference evidence="8 9" key="1">
    <citation type="journal article" date="2016" name="Proc. Natl. Acad. Sci. U.S.A.">
        <title>Comparative genomics of biotechnologically important yeasts.</title>
        <authorList>
            <person name="Riley R."/>
            <person name="Haridas S."/>
            <person name="Wolfe K.H."/>
            <person name="Lopes M.R."/>
            <person name="Hittinger C.T."/>
            <person name="Goeker M."/>
            <person name="Salamov A.A."/>
            <person name="Wisecaver J.H."/>
            <person name="Long T.M."/>
            <person name="Calvey C.H."/>
            <person name="Aerts A.L."/>
            <person name="Barry K.W."/>
            <person name="Choi C."/>
            <person name="Clum A."/>
            <person name="Coughlan A.Y."/>
            <person name="Deshpande S."/>
            <person name="Douglass A.P."/>
            <person name="Hanson S.J."/>
            <person name="Klenk H.-P."/>
            <person name="LaButti K.M."/>
            <person name="Lapidus A."/>
            <person name="Lindquist E.A."/>
            <person name="Lipzen A.M."/>
            <person name="Meier-Kolthoff J.P."/>
            <person name="Ohm R.A."/>
            <person name="Otillar R.P."/>
            <person name="Pangilinan J.L."/>
            <person name="Peng Y."/>
            <person name="Rokas A."/>
            <person name="Rosa C.A."/>
            <person name="Scheuner C."/>
            <person name="Sibirny A.A."/>
            <person name="Slot J.C."/>
            <person name="Stielow J.B."/>
            <person name="Sun H."/>
            <person name="Kurtzman C.P."/>
            <person name="Blackwell M."/>
            <person name="Grigoriev I.V."/>
            <person name="Jeffries T.W."/>
        </authorList>
    </citation>
    <scope>NUCLEOTIDE SEQUENCE [LARGE SCALE GENOMIC DNA]</scope>
    <source>
        <strain evidence="8 9">DSM 6958</strain>
    </source>
</reference>
<organism evidence="8 9">
    <name type="scientific">Nadsonia fulvescens var. elongata DSM 6958</name>
    <dbReference type="NCBI Taxonomy" id="857566"/>
    <lineage>
        <taxon>Eukaryota</taxon>
        <taxon>Fungi</taxon>
        <taxon>Dikarya</taxon>
        <taxon>Ascomycota</taxon>
        <taxon>Saccharomycotina</taxon>
        <taxon>Dipodascomycetes</taxon>
        <taxon>Dipodascales</taxon>
        <taxon>Dipodascales incertae sedis</taxon>
        <taxon>Nadsonia</taxon>
    </lineage>
</organism>
<dbReference type="PANTHER" id="PTHR48112">
    <property type="entry name" value="HIGH MOBILITY GROUP PROTEIN DSP1"/>
    <property type="match status" value="1"/>
</dbReference>
<evidence type="ECO:0000256" key="5">
    <source>
        <dbReference type="SAM" id="Coils"/>
    </source>
</evidence>
<dbReference type="PROSITE" id="PS50118">
    <property type="entry name" value="HMG_BOX_2"/>
    <property type="match status" value="1"/>
</dbReference>
<evidence type="ECO:0000256" key="4">
    <source>
        <dbReference type="PROSITE-ProRule" id="PRU00267"/>
    </source>
</evidence>
<feature type="compositionally biased region" description="Basic and acidic residues" evidence="6">
    <location>
        <begin position="129"/>
        <end position="140"/>
    </location>
</feature>
<dbReference type="CDD" id="cd22016">
    <property type="entry name" value="HMG-box_NHP10-like"/>
    <property type="match status" value="1"/>
</dbReference>
<keyword evidence="3 4" id="KW-0539">Nucleus</keyword>
<gene>
    <name evidence="8" type="ORF">NADFUDRAFT_43684</name>
</gene>
<dbReference type="InterPro" id="IPR050342">
    <property type="entry name" value="HMGB"/>
</dbReference>
<feature type="DNA-binding region" description="HMG box" evidence="4">
    <location>
        <begin position="170"/>
        <end position="241"/>
    </location>
</feature>
<dbReference type="SMART" id="SM00398">
    <property type="entry name" value="HMG"/>
    <property type="match status" value="1"/>
</dbReference>
<accession>A0A1E3PFB0</accession>
<dbReference type="Gene3D" id="1.10.30.10">
    <property type="entry name" value="High mobility group box domain"/>
    <property type="match status" value="1"/>
</dbReference>
<dbReference type="OrthoDB" id="10070927at2759"/>
<dbReference type="SUPFAM" id="SSF47095">
    <property type="entry name" value="HMG-box"/>
    <property type="match status" value="1"/>
</dbReference>
<keyword evidence="9" id="KW-1185">Reference proteome</keyword>
<feature type="compositionally biased region" description="Low complexity" evidence="6">
    <location>
        <begin position="113"/>
        <end position="127"/>
    </location>
</feature>
<evidence type="ECO:0000313" key="9">
    <source>
        <dbReference type="Proteomes" id="UP000095009"/>
    </source>
</evidence>
<feature type="coiled-coil region" evidence="5">
    <location>
        <begin position="22"/>
        <end position="63"/>
    </location>
</feature>
<protein>
    <recommendedName>
        <fullName evidence="7">HMG box domain-containing protein</fullName>
    </recommendedName>
</protein>
<dbReference type="Pfam" id="PF00505">
    <property type="entry name" value="HMG_box"/>
    <property type="match status" value="1"/>
</dbReference>
<evidence type="ECO:0000313" key="8">
    <source>
        <dbReference type="EMBL" id="ODQ64048.1"/>
    </source>
</evidence>
<feature type="region of interest" description="Disordered" evidence="6">
    <location>
        <begin position="392"/>
        <end position="444"/>
    </location>
</feature>
<evidence type="ECO:0000256" key="2">
    <source>
        <dbReference type="ARBA" id="ARBA00023125"/>
    </source>
</evidence>
<comment type="subcellular location">
    <subcellularLocation>
        <location evidence="1">Nucleus</location>
    </subcellularLocation>
</comment>
<feature type="region of interest" description="Disordered" evidence="6">
    <location>
        <begin position="111"/>
        <end position="173"/>
    </location>
</feature>
<dbReference type="EMBL" id="KV454413">
    <property type="protein sequence ID" value="ODQ64048.1"/>
    <property type="molecule type" value="Genomic_DNA"/>
</dbReference>
<dbReference type="Proteomes" id="UP000095009">
    <property type="component" value="Unassembled WGS sequence"/>
</dbReference>
<evidence type="ECO:0000256" key="3">
    <source>
        <dbReference type="ARBA" id="ARBA00023242"/>
    </source>
</evidence>
<feature type="compositionally biased region" description="Basic and acidic residues" evidence="6">
    <location>
        <begin position="334"/>
        <end position="360"/>
    </location>
</feature>
<dbReference type="STRING" id="857566.A0A1E3PFB0"/>
<feature type="compositionally biased region" description="Basic and acidic residues" evidence="6">
    <location>
        <begin position="248"/>
        <end position="270"/>
    </location>
</feature>
<feature type="region of interest" description="Disordered" evidence="6">
    <location>
        <begin position="243"/>
        <end position="369"/>
    </location>
</feature>
<dbReference type="Pfam" id="PF24245">
    <property type="entry name" value="INO80F"/>
    <property type="match status" value="1"/>
</dbReference>
<name>A0A1E3PFB0_9ASCO</name>
<feature type="compositionally biased region" description="Basic and acidic residues" evidence="6">
    <location>
        <begin position="402"/>
        <end position="416"/>
    </location>
</feature>
<dbReference type="GO" id="GO:0005634">
    <property type="term" value="C:nucleus"/>
    <property type="evidence" value="ECO:0007669"/>
    <property type="project" value="UniProtKB-SubCell"/>
</dbReference>
<dbReference type="PANTHER" id="PTHR48112:SF22">
    <property type="entry name" value="MITOCHONDRIAL TRANSCRIPTION FACTOR A, ISOFORM B"/>
    <property type="match status" value="1"/>
</dbReference>
<feature type="domain" description="HMG box" evidence="7">
    <location>
        <begin position="170"/>
        <end position="241"/>
    </location>
</feature>
<dbReference type="GO" id="GO:0003677">
    <property type="term" value="F:DNA binding"/>
    <property type="evidence" value="ECO:0007669"/>
    <property type="project" value="UniProtKB-UniRule"/>
</dbReference>
<evidence type="ECO:0000256" key="1">
    <source>
        <dbReference type="ARBA" id="ARBA00004123"/>
    </source>
</evidence>
<sequence>MKTPASSASKAQVVPAVLETEEMKYKQKCKELKRRIREIEDTNESAAINISRTKRAIKRLRLERAFILEKLEERTFLKVDDSDGTPSPPGSPIQHSLLKFCNGDLSIPDTLPGSTSADASSTTGLLSNIKERKGGKRDTEELGIATSQQPVATATARGKRNIPPRDPNMPKRPQNAYIIFCDLERDRVRAEMEKQQPGESFDLTKAMAETWREMNDNDKKLYQKLYEEDKLRYFKQMAAYSSPNLTTSEKKERARAEKALKELEDKRDELTAINTDIEENEHEDDHEHEREEENENENEHELEHEHESENLENKNIENKNIENKNIENKNLQHIKVELEPAGMPKDKGGKRESANSKEENTISTLELTNGKKISEPVPVEASVSQASDLVNERNSLLNSETKVNEKSITESKDPEPIGKSVSLTSQLPQNGSTPEPKLSAEKVTSVEAPVSPLSTVNSGISGVTVPASGVLAETIQTKSLGMNAAQDNISETEISGVKPLLNTSPNSES</sequence>
<evidence type="ECO:0000256" key="6">
    <source>
        <dbReference type="SAM" id="MobiDB-lite"/>
    </source>
</evidence>
<dbReference type="InterPro" id="IPR056513">
    <property type="entry name" value="INO80F"/>
</dbReference>
<feature type="compositionally biased region" description="Polar residues" evidence="6">
    <location>
        <begin position="392"/>
        <end position="401"/>
    </location>
</feature>
<feature type="compositionally biased region" description="Polar residues" evidence="6">
    <location>
        <begin position="421"/>
        <end position="433"/>
    </location>
</feature>